<feature type="transmembrane region" description="Helical" evidence="6">
    <location>
        <begin position="464"/>
        <end position="484"/>
    </location>
</feature>
<dbReference type="AlphaFoldDB" id="F0SIU2"/>
<evidence type="ECO:0000256" key="2">
    <source>
        <dbReference type="ARBA" id="ARBA00022475"/>
    </source>
</evidence>
<dbReference type="SUPFAM" id="SSF103473">
    <property type="entry name" value="MFS general substrate transporter"/>
    <property type="match status" value="1"/>
</dbReference>
<dbReference type="InterPro" id="IPR050375">
    <property type="entry name" value="MFS_TsgA-like"/>
</dbReference>
<dbReference type="HOGENOM" id="CLU_028452_0_1_0"/>
<dbReference type="GO" id="GO:0022857">
    <property type="term" value="F:transmembrane transporter activity"/>
    <property type="evidence" value="ECO:0007669"/>
    <property type="project" value="InterPro"/>
</dbReference>
<evidence type="ECO:0000313" key="8">
    <source>
        <dbReference type="EMBL" id="ADY60766.1"/>
    </source>
</evidence>
<sequence length="495" mass="53737">MACFLPSVRALCSSPVEASIMSESAAPESTSVDVVPRQYLTAFILTTCCFALWGFANDVTNPMVKVFKEVFQISNTQSSLVQFAFYGGYFTMALPAAFFIRRFSYKAAIMVGFALYALGALMSIPASLQTNFWFFIAGFYVLTFGLAFLETSCNPYILAMGPPETATQRLNLAQAFNPIGSLTGMVVASTLIAPNLEVGEFRNAMVAQDSSATRYVAEEYPGGLPDFTQEFGALDAAVSQGLTNMKSEAPEEFKAIQQHDLGVVRMPYVVIAGVVITFLAIFALTKMPTFHADEPDAPMGQLVGRLFGKAHYREGVIAQGFYVGAQITCWTFIIHYGMEEVGLTLGQAQNWNIAAMVIFLVSRFVCTFLLRFVSPGKLLATLAFVAVLFTLAAIFLPERTGLTCLVLISACMSLMFPTIYGIALKGLPAEEAKLGSAGLIMAIVGGALLPLMQGWFIDQIGVRSSFYLPLICFVVIAVFGIRTFTRFEKPATISA</sequence>
<evidence type="ECO:0000256" key="7">
    <source>
        <dbReference type="SAM" id="SignalP"/>
    </source>
</evidence>
<evidence type="ECO:0000313" key="9">
    <source>
        <dbReference type="Proteomes" id="UP000006860"/>
    </source>
</evidence>
<gene>
    <name evidence="8" type="ordered locus">Plabr_3169</name>
</gene>
<dbReference type="InterPro" id="IPR011701">
    <property type="entry name" value="MFS"/>
</dbReference>
<evidence type="ECO:0000256" key="4">
    <source>
        <dbReference type="ARBA" id="ARBA00022989"/>
    </source>
</evidence>
<feature type="chain" id="PRO_5003257011" evidence="7">
    <location>
        <begin position="19"/>
        <end position="495"/>
    </location>
</feature>
<dbReference type="Gene3D" id="1.20.1250.20">
    <property type="entry name" value="MFS general substrate transporter like domains"/>
    <property type="match status" value="3"/>
</dbReference>
<feature type="transmembrane region" description="Helical" evidence="6">
    <location>
        <begin position="315"/>
        <end position="338"/>
    </location>
</feature>
<feature type="transmembrane region" description="Helical" evidence="6">
    <location>
        <begin position="378"/>
        <end position="396"/>
    </location>
</feature>
<organism evidence="8 9">
    <name type="scientific">Rubinisphaera brasiliensis (strain ATCC 49424 / DSM 5305 / JCM 21570 / IAM 15109 / NBRC 103401 / IFAM 1448)</name>
    <name type="common">Planctomyces brasiliensis</name>
    <dbReference type="NCBI Taxonomy" id="756272"/>
    <lineage>
        <taxon>Bacteria</taxon>
        <taxon>Pseudomonadati</taxon>
        <taxon>Planctomycetota</taxon>
        <taxon>Planctomycetia</taxon>
        <taxon>Planctomycetales</taxon>
        <taxon>Planctomycetaceae</taxon>
        <taxon>Rubinisphaera</taxon>
    </lineage>
</organism>
<keyword evidence="7" id="KW-0732">Signal</keyword>
<dbReference type="CDD" id="cd17394">
    <property type="entry name" value="MFS_FucP_like"/>
    <property type="match status" value="1"/>
</dbReference>
<keyword evidence="9" id="KW-1185">Reference proteome</keyword>
<feature type="transmembrane region" description="Helical" evidence="6">
    <location>
        <begin position="39"/>
        <end position="56"/>
    </location>
</feature>
<accession>F0SIU2</accession>
<dbReference type="PANTHER" id="PTHR43702:SF11">
    <property type="entry name" value="L-FUCOSE-PROTON SYMPORTER"/>
    <property type="match status" value="1"/>
</dbReference>
<dbReference type="KEGG" id="pbs:Plabr_3169"/>
<feature type="transmembrane region" description="Helical" evidence="6">
    <location>
        <begin position="132"/>
        <end position="149"/>
    </location>
</feature>
<dbReference type="InterPro" id="IPR036259">
    <property type="entry name" value="MFS_trans_sf"/>
</dbReference>
<feature type="signal peptide" evidence="7">
    <location>
        <begin position="1"/>
        <end position="18"/>
    </location>
</feature>
<feature type="transmembrane region" description="Helical" evidence="6">
    <location>
        <begin position="402"/>
        <end position="422"/>
    </location>
</feature>
<feature type="transmembrane region" description="Helical" evidence="6">
    <location>
        <begin position="266"/>
        <end position="284"/>
    </location>
</feature>
<keyword evidence="2" id="KW-1003">Cell membrane</keyword>
<evidence type="ECO:0000256" key="3">
    <source>
        <dbReference type="ARBA" id="ARBA00022692"/>
    </source>
</evidence>
<dbReference type="GO" id="GO:0005886">
    <property type="term" value="C:plasma membrane"/>
    <property type="evidence" value="ECO:0007669"/>
    <property type="project" value="UniProtKB-SubCell"/>
</dbReference>
<comment type="subcellular location">
    <subcellularLocation>
        <location evidence="1">Cell inner membrane</location>
        <topology evidence="1">Multi-pass membrane protein</topology>
    </subcellularLocation>
</comment>
<evidence type="ECO:0000256" key="6">
    <source>
        <dbReference type="SAM" id="Phobius"/>
    </source>
</evidence>
<protein>
    <submittedName>
        <fullName evidence="8">L-fucose transporter</fullName>
    </submittedName>
</protein>
<proteinExistence type="predicted"/>
<evidence type="ECO:0000256" key="5">
    <source>
        <dbReference type="ARBA" id="ARBA00023136"/>
    </source>
</evidence>
<feature type="transmembrane region" description="Helical" evidence="6">
    <location>
        <begin position="434"/>
        <end position="452"/>
    </location>
</feature>
<dbReference type="Pfam" id="PF07690">
    <property type="entry name" value="MFS_1"/>
    <property type="match status" value="1"/>
</dbReference>
<reference evidence="9" key="1">
    <citation type="submission" date="2011-02" db="EMBL/GenBank/DDBJ databases">
        <title>The complete genome of Planctomyces brasiliensis DSM 5305.</title>
        <authorList>
            <person name="Lucas S."/>
            <person name="Copeland A."/>
            <person name="Lapidus A."/>
            <person name="Bruce D."/>
            <person name="Goodwin L."/>
            <person name="Pitluck S."/>
            <person name="Kyrpides N."/>
            <person name="Mavromatis K."/>
            <person name="Pagani I."/>
            <person name="Ivanova N."/>
            <person name="Ovchinnikova G."/>
            <person name="Lu M."/>
            <person name="Detter J.C."/>
            <person name="Han C."/>
            <person name="Land M."/>
            <person name="Hauser L."/>
            <person name="Markowitz V."/>
            <person name="Cheng J.-F."/>
            <person name="Hugenholtz P."/>
            <person name="Woyke T."/>
            <person name="Wu D."/>
            <person name="Tindall B."/>
            <person name="Pomrenke H.G."/>
            <person name="Brambilla E."/>
            <person name="Klenk H.-P."/>
            <person name="Eisen J.A."/>
        </authorList>
    </citation>
    <scope>NUCLEOTIDE SEQUENCE [LARGE SCALE GENOMIC DNA]</scope>
    <source>
        <strain evidence="9">ATCC 49424 / DSM 5305 / JCM 21570 / NBRC 103401 / IFAM 1448</strain>
    </source>
</reference>
<dbReference type="PANTHER" id="PTHR43702">
    <property type="entry name" value="L-FUCOSE-PROTON SYMPORTER"/>
    <property type="match status" value="1"/>
</dbReference>
<keyword evidence="3 6" id="KW-0812">Transmembrane</keyword>
<feature type="transmembrane region" description="Helical" evidence="6">
    <location>
        <begin position="80"/>
        <end position="100"/>
    </location>
</feature>
<dbReference type="STRING" id="756272.Plabr_3169"/>
<name>F0SIU2_RUBBR</name>
<evidence type="ECO:0000256" key="1">
    <source>
        <dbReference type="ARBA" id="ARBA00004429"/>
    </source>
</evidence>
<feature type="transmembrane region" description="Helical" evidence="6">
    <location>
        <begin position="107"/>
        <end position="126"/>
    </location>
</feature>
<dbReference type="eggNOG" id="COG0738">
    <property type="taxonomic scope" value="Bacteria"/>
</dbReference>
<dbReference type="Proteomes" id="UP000006860">
    <property type="component" value="Chromosome"/>
</dbReference>
<keyword evidence="4 6" id="KW-1133">Transmembrane helix</keyword>
<keyword evidence="5 6" id="KW-0472">Membrane</keyword>
<feature type="transmembrane region" description="Helical" evidence="6">
    <location>
        <begin position="350"/>
        <end position="371"/>
    </location>
</feature>
<dbReference type="EMBL" id="CP002546">
    <property type="protein sequence ID" value="ADY60766.1"/>
    <property type="molecule type" value="Genomic_DNA"/>
</dbReference>